<dbReference type="GO" id="GO:0016301">
    <property type="term" value="F:kinase activity"/>
    <property type="evidence" value="ECO:0007669"/>
    <property type="project" value="InterPro"/>
</dbReference>
<dbReference type="PANTHER" id="PTHR39426:SF1">
    <property type="entry name" value="HOMOLOGY TO DEATH-ON-CURING PROTEIN OF PHAGE P1"/>
    <property type="match status" value="1"/>
</dbReference>
<protein>
    <submittedName>
        <fullName evidence="2">Fic family protein</fullName>
    </submittedName>
</protein>
<reference evidence="2" key="1">
    <citation type="submission" date="2021-04" db="EMBL/GenBank/DDBJ databases">
        <title>Genomic sequence of Actinosynnema pretiosum subsp. pretiosum ATCC 31280 (C-14919).</title>
        <authorList>
            <person name="Bai L."/>
            <person name="Wang X."/>
            <person name="Xiao Y."/>
        </authorList>
    </citation>
    <scope>NUCLEOTIDE SEQUENCE</scope>
    <source>
        <strain evidence="2">ATCC 31280</strain>
    </source>
</reference>
<dbReference type="AlphaFoldDB" id="A0AA45L4U2"/>
<dbReference type="PANTHER" id="PTHR39426">
    <property type="entry name" value="HOMOLOGY TO DEATH-ON-CURING PROTEIN OF PHAGE P1"/>
    <property type="match status" value="1"/>
</dbReference>
<sequence>MSEDFEALTPGELLEIAEALVGGGAPVRSTELLESAAARPATTVLGEHAYPDVWAKAGALMESLGRNHPLVDGNKRLSWNATWVFLGVNGHPLAEDLDVDAAEEFVHAVVTGELTTGGIADGLRRFARR</sequence>
<evidence type="ECO:0000259" key="1">
    <source>
        <dbReference type="PROSITE" id="PS51459"/>
    </source>
</evidence>
<dbReference type="Pfam" id="PF02661">
    <property type="entry name" value="Fic"/>
    <property type="match status" value="1"/>
</dbReference>
<evidence type="ECO:0000313" key="3">
    <source>
        <dbReference type="Proteomes" id="UP000677152"/>
    </source>
</evidence>
<organism evidence="2 3">
    <name type="scientific">Actinosynnema pretiosum subsp. pretiosum</name>
    <dbReference type="NCBI Taxonomy" id="103721"/>
    <lineage>
        <taxon>Bacteria</taxon>
        <taxon>Bacillati</taxon>
        <taxon>Actinomycetota</taxon>
        <taxon>Actinomycetes</taxon>
        <taxon>Pseudonocardiales</taxon>
        <taxon>Pseudonocardiaceae</taxon>
        <taxon>Actinosynnema</taxon>
    </lineage>
</organism>
<dbReference type="Gene3D" id="1.20.120.1870">
    <property type="entry name" value="Fic/DOC protein, Fido domain"/>
    <property type="match status" value="1"/>
</dbReference>
<accession>A0AA45L4U2</accession>
<dbReference type="InterPro" id="IPR003812">
    <property type="entry name" value="Fido"/>
</dbReference>
<evidence type="ECO:0000313" key="2">
    <source>
        <dbReference type="EMBL" id="QUF03113.1"/>
    </source>
</evidence>
<dbReference type="InterPro" id="IPR053737">
    <property type="entry name" value="Type_II_TA_Toxin"/>
</dbReference>
<name>A0AA45L4U2_9PSEU</name>
<proteinExistence type="predicted"/>
<gene>
    <name evidence="2" type="ORF">KCV87_27385</name>
</gene>
<dbReference type="PROSITE" id="PS51459">
    <property type="entry name" value="FIDO"/>
    <property type="match status" value="1"/>
</dbReference>
<dbReference type="Proteomes" id="UP000677152">
    <property type="component" value="Chromosome"/>
</dbReference>
<feature type="domain" description="Fido" evidence="1">
    <location>
        <begin position="8"/>
        <end position="129"/>
    </location>
</feature>
<dbReference type="EMBL" id="CP073249">
    <property type="protein sequence ID" value="QUF03113.1"/>
    <property type="molecule type" value="Genomic_DNA"/>
</dbReference>
<dbReference type="InterPro" id="IPR006440">
    <property type="entry name" value="Doc"/>
</dbReference>